<dbReference type="InParanoid" id="A8Y2S5"/>
<gene>
    <name evidence="1 3" type="ORF">CBG22653</name>
    <name evidence="1" type="ORF">CBG_22653</name>
</gene>
<accession>A8Y2S5</accession>
<dbReference type="GeneID" id="8580216"/>
<evidence type="ECO:0000313" key="1">
    <source>
        <dbReference type="EMBL" id="CAP39200.1"/>
    </source>
</evidence>
<dbReference type="RefSeq" id="XP_002638219.1">
    <property type="nucleotide sequence ID" value="XM_002638173.1"/>
</dbReference>
<dbReference type="EMBL" id="HE600969">
    <property type="protein sequence ID" value="CAP39200.1"/>
    <property type="molecule type" value="Genomic_DNA"/>
</dbReference>
<dbReference type="KEGG" id="cbr:CBG_22653"/>
<evidence type="ECO:0000313" key="2">
    <source>
        <dbReference type="Proteomes" id="UP000008549"/>
    </source>
</evidence>
<evidence type="ECO:0000313" key="3">
    <source>
        <dbReference type="WormBase" id="CBG22653"/>
    </source>
</evidence>
<dbReference type="CTD" id="8580216"/>
<keyword evidence="2" id="KW-1185">Reference proteome</keyword>
<reference evidence="1 2" key="1">
    <citation type="journal article" date="2003" name="PLoS Biol.">
        <title>The genome sequence of Caenorhabditis briggsae: a platform for comparative genomics.</title>
        <authorList>
            <person name="Stein L.D."/>
            <person name="Bao Z."/>
            <person name="Blasiar D."/>
            <person name="Blumenthal T."/>
            <person name="Brent M.R."/>
            <person name="Chen N."/>
            <person name="Chinwalla A."/>
            <person name="Clarke L."/>
            <person name="Clee C."/>
            <person name="Coghlan A."/>
            <person name="Coulson A."/>
            <person name="D'Eustachio P."/>
            <person name="Fitch D.H."/>
            <person name="Fulton L.A."/>
            <person name="Fulton R.E."/>
            <person name="Griffiths-Jones S."/>
            <person name="Harris T.W."/>
            <person name="Hillier L.W."/>
            <person name="Kamath R."/>
            <person name="Kuwabara P.E."/>
            <person name="Mardis E.R."/>
            <person name="Marra M.A."/>
            <person name="Miner T.L."/>
            <person name="Minx P."/>
            <person name="Mullikin J.C."/>
            <person name="Plumb R.W."/>
            <person name="Rogers J."/>
            <person name="Schein J.E."/>
            <person name="Sohrmann M."/>
            <person name="Spieth J."/>
            <person name="Stajich J.E."/>
            <person name="Wei C."/>
            <person name="Willey D."/>
            <person name="Wilson R.K."/>
            <person name="Durbin R."/>
            <person name="Waterston R.H."/>
        </authorList>
    </citation>
    <scope>NUCLEOTIDE SEQUENCE [LARGE SCALE GENOMIC DNA]</scope>
    <source>
        <strain evidence="1 2">AF16</strain>
    </source>
</reference>
<sequence length="97" mass="11059">MPIRILSFPIAVLQNALECMDIRDLVAFSRKDNHVQILVSSRNSNAEPRMERIHQRFIVSLLSSSCAKSAVPVYIIFASWSAEESNAFDEISKKEKY</sequence>
<name>A8Y2S5_CAEBR</name>
<organism evidence="1 2">
    <name type="scientific">Caenorhabditis briggsae</name>
    <dbReference type="NCBI Taxonomy" id="6238"/>
    <lineage>
        <taxon>Eukaryota</taxon>
        <taxon>Metazoa</taxon>
        <taxon>Ecdysozoa</taxon>
        <taxon>Nematoda</taxon>
        <taxon>Chromadorea</taxon>
        <taxon>Rhabditida</taxon>
        <taxon>Rhabditina</taxon>
        <taxon>Rhabditomorpha</taxon>
        <taxon>Rhabditoidea</taxon>
        <taxon>Rhabditidae</taxon>
        <taxon>Peloderinae</taxon>
        <taxon>Caenorhabditis</taxon>
    </lineage>
</organism>
<dbReference type="AlphaFoldDB" id="A8Y2S5"/>
<protein>
    <submittedName>
        <fullName evidence="1">Protein CBG22653</fullName>
    </submittedName>
</protein>
<dbReference type="HOGENOM" id="CLU_2348558_0_0_1"/>
<dbReference type="Proteomes" id="UP000008549">
    <property type="component" value="Unassembled WGS sequence"/>
</dbReference>
<dbReference type="WormBase" id="CBG22653">
    <property type="protein sequence ID" value="CBP12222"/>
    <property type="gene ID" value="WBGene00041171"/>
</dbReference>
<proteinExistence type="predicted"/>
<reference evidence="1 2" key="2">
    <citation type="journal article" date="2011" name="PLoS Genet.">
        <title>Caenorhabditis briggsae recombinant inbred line genotypes reveal inter-strain incompatibility and the evolution of recombination.</title>
        <authorList>
            <person name="Ross J.A."/>
            <person name="Koboldt D.C."/>
            <person name="Staisch J.E."/>
            <person name="Chamberlin H.M."/>
            <person name="Gupta B.P."/>
            <person name="Miller R.D."/>
            <person name="Baird S.E."/>
            <person name="Haag E.S."/>
        </authorList>
    </citation>
    <scope>NUCLEOTIDE SEQUENCE [LARGE SCALE GENOMIC DNA]</scope>
    <source>
        <strain evidence="1 2">AF16</strain>
    </source>
</reference>